<dbReference type="HOGENOM" id="CLU_023205_19_3_0"/>
<evidence type="ECO:0000313" key="1">
    <source>
        <dbReference type="EMBL" id="EEO43200.2"/>
    </source>
</evidence>
<dbReference type="AlphaFoldDB" id="A0A140PVK9"/>
<dbReference type="SUPFAM" id="SSF51430">
    <property type="entry name" value="NAD(P)-linked oxidoreductase"/>
    <property type="match status" value="1"/>
</dbReference>
<dbReference type="KEGG" id="fne:FSDG_01759"/>
<sequence length="43" mass="4920">MKNVKLSDRVEMPILGFGVYQILDLKECERVVSEAIEVGLSFY</sequence>
<name>A0A140PVK9_9FUSO</name>
<evidence type="ECO:0008006" key="3">
    <source>
        <dbReference type="Google" id="ProtNLM"/>
    </source>
</evidence>
<gene>
    <name evidence="1" type="ORF">FSDG_01759</name>
</gene>
<dbReference type="Gene3D" id="3.20.20.100">
    <property type="entry name" value="NADP-dependent oxidoreductase domain"/>
    <property type="match status" value="1"/>
</dbReference>
<dbReference type="InterPro" id="IPR036812">
    <property type="entry name" value="NAD(P)_OxRdtase_dom_sf"/>
</dbReference>
<reference evidence="1 2" key="1">
    <citation type="submission" date="2013-11" db="EMBL/GenBank/DDBJ databases">
        <title>The Genome Sequence of Fusobacterium sp. 7_1.</title>
        <authorList>
            <consortium name="The Broad Institute Genome Sequencing Platform"/>
            <person name="Earl A."/>
            <person name="Ward D."/>
            <person name="Feldgarden M."/>
            <person name="Gevers D."/>
            <person name="Strauss J."/>
            <person name="Ambrose C.E."/>
            <person name="Allen-Vercoe E."/>
            <person name="Walker B."/>
            <person name="Young S.K."/>
            <person name="Zeng Q."/>
            <person name="Gargeya S."/>
            <person name="Fitzgerald M."/>
            <person name="Haas B."/>
            <person name="Abouelleil A."/>
            <person name="Alvarado L."/>
            <person name="Arachchi H.M."/>
            <person name="Berlin A.M."/>
            <person name="Chapman S.B."/>
            <person name="Goldberg J."/>
            <person name="Griggs A."/>
            <person name="Gujja S."/>
            <person name="Hansen M."/>
            <person name="Howarth C."/>
            <person name="Imamovic A."/>
            <person name="Larimer J."/>
            <person name="McCowen C."/>
            <person name="Montmayeur A."/>
            <person name="Murphy C."/>
            <person name="Neiman D."/>
            <person name="Pearson M."/>
            <person name="Priest M."/>
            <person name="Roberts A."/>
            <person name="Saif S."/>
            <person name="Shea T."/>
            <person name="Sisk P."/>
            <person name="Sykes S."/>
            <person name="Wortman J."/>
            <person name="Nusbaum C."/>
            <person name="Birren B."/>
        </authorList>
    </citation>
    <scope>NUCLEOTIDE SEQUENCE [LARGE SCALE GENOMIC DNA]</scope>
    <source>
        <strain evidence="1 2">7_1</strain>
    </source>
</reference>
<organism evidence="1">
    <name type="scientific">Fusobacterium animalis 7_1</name>
    <dbReference type="NCBI Taxonomy" id="457405"/>
    <lineage>
        <taxon>Bacteria</taxon>
        <taxon>Fusobacteriati</taxon>
        <taxon>Fusobacteriota</taxon>
        <taxon>Fusobacteriia</taxon>
        <taxon>Fusobacteriales</taxon>
        <taxon>Fusobacteriaceae</taxon>
        <taxon>Fusobacterium</taxon>
    </lineage>
</organism>
<dbReference type="Proteomes" id="UP000002799">
    <property type="component" value="Chromosome"/>
</dbReference>
<protein>
    <recommendedName>
        <fullName evidence="3">Aldo/keto reductase</fullName>
    </recommendedName>
</protein>
<dbReference type="EMBL" id="CP007062">
    <property type="protein sequence ID" value="EEO43200.2"/>
    <property type="molecule type" value="Genomic_DNA"/>
</dbReference>
<evidence type="ECO:0000313" key="2">
    <source>
        <dbReference type="Proteomes" id="UP000002799"/>
    </source>
</evidence>
<dbReference type="eggNOG" id="COG0656">
    <property type="taxonomic scope" value="Bacteria"/>
</dbReference>
<proteinExistence type="predicted"/>
<accession>A0A140PVK9</accession>